<dbReference type="AlphaFoldDB" id="A0AAN9RUX7"/>
<keyword evidence="2" id="KW-0812">Transmembrane</keyword>
<dbReference type="Proteomes" id="UP001386955">
    <property type="component" value="Unassembled WGS sequence"/>
</dbReference>
<feature type="transmembrane region" description="Helical" evidence="2">
    <location>
        <begin position="127"/>
        <end position="148"/>
    </location>
</feature>
<protein>
    <recommendedName>
        <fullName evidence="5">Transmembrane protein</fullName>
    </recommendedName>
</protein>
<keyword evidence="2" id="KW-0472">Membrane</keyword>
<gene>
    <name evidence="3" type="ORF">VNO78_29135</name>
</gene>
<proteinExistence type="predicted"/>
<feature type="transmembrane region" description="Helical" evidence="2">
    <location>
        <begin position="213"/>
        <end position="233"/>
    </location>
</feature>
<evidence type="ECO:0000313" key="3">
    <source>
        <dbReference type="EMBL" id="KAK7383456.1"/>
    </source>
</evidence>
<evidence type="ECO:0000313" key="4">
    <source>
        <dbReference type="Proteomes" id="UP001386955"/>
    </source>
</evidence>
<name>A0AAN9RUX7_PSOTE</name>
<evidence type="ECO:0000256" key="2">
    <source>
        <dbReference type="SAM" id="Phobius"/>
    </source>
</evidence>
<feature type="transmembrane region" description="Helical" evidence="2">
    <location>
        <begin position="154"/>
        <end position="175"/>
    </location>
</feature>
<keyword evidence="4" id="KW-1185">Reference proteome</keyword>
<accession>A0AAN9RUX7</accession>
<organism evidence="3 4">
    <name type="scientific">Psophocarpus tetragonolobus</name>
    <name type="common">Winged bean</name>
    <name type="synonym">Dolichos tetragonolobus</name>
    <dbReference type="NCBI Taxonomy" id="3891"/>
    <lineage>
        <taxon>Eukaryota</taxon>
        <taxon>Viridiplantae</taxon>
        <taxon>Streptophyta</taxon>
        <taxon>Embryophyta</taxon>
        <taxon>Tracheophyta</taxon>
        <taxon>Spermatophyta</taxon>
        <taxon>Magnoliopsida</taxon>
        <taxon>eudicotyledons</taxon>
        <taxon>Gunneridae</taxon>
        <taxon>Pentapetalae</taxon>
        <taxon>rosids</taxon>
        <taxon>fabids</taxon>
        <taxon>Fabales</taxon>
        <taxon>Fabaceae</taxon>
        <taxon>Papilionoideae</taxon>
        <taxon>50 kb inversion clade</taxon>
        <taxon>NPAAA clade</taxon>
        <taxon>indigoferoid/millettioid clade</taxon>
        <taxon>Phaseoleae</taxon>
        <taxon>Psophocarpus</taxon>
    </lineage>
</organism>
<sequence>MLTNSHEIGQTKVHGELNGGEDNNNLSLGIIGDETGVAEIDKPPTLTIQHAKVTVDVPVEKEEEEHDENLMLKLTVDVPVEEKEEKHDENLIRHKPKVTKVYVRRRRKGNAPDQVSRRHTFIHAYKYELFQIGFASSSSFLLMVGVRSFEYTCILGFCWHLVSVSSLACLLLVLFSSFVGNYCWLCGWVLGSGAVVYGSLLAIVVVVSCRNSGLVGVVVSLGLLVLVVPELCVDMQSGAVRDNPGKRKRN</sequence>
<evidence type="ECO:0008006" key="5">
    <source>
        <dbReference type="Google" id="ProtNLM"/>
    </source>
</evidence>
<evidence type="ECO:0000256" key="1">
    <source>
        <dbReference type="SAM" id="MobiDB-lite"/>
    </source>
</evidence>
<feature type="region of interest" description="Disordered" evidence="1">
    <location>
        <begin position="1"/>
        <end position="23"/>
    </location>
</feature>
<dbReference type="EMBL" id="JAYMYS010000008">
    <property type="protein sequence ID" value="KAK7383456.1"/>
    <property type="molecule type" value="Genomic_DNA"/>
</dbReference>
<reference evidence="3 4" key="1">
    <citation type="submission" date="2024-01" db="EMBL/GenBank/DDBJ databases">
        <title>The genomes of 5 underutilized Papilionoideae crops provide insights into root nodulation and disease resistanc.</title>
        <authorList>
            <person name="Jiang F."/>
        </authorList>
    </citation>
    <scope>NUCLEOTIDE SEQUENCE [LARGE SCALE GENOMIC DNA]</scope>
    <source>
        <strain evidence="3">DUOXIRENSHENG_FW03</strain>
        <tissue evidence="3">Leaves</tissue>
    </source>
</reference>
<keyword evidence="2" id="KW-1133">Transmembrane helix</keyword>
<comment type="caution">
    <text evidence="3">The sequence shown here is derived from an EMBL/GenBank/DDBJ whole genome shotgun (WGS) entry which is preliminary data.</text>
</comment>
<feature type="transmembrane region" description="Helical" evidence="2">
    <location>
        <begin position="182"/>
        <end position="207"/>
    </location>
</feature>